<dbReference type="AlphaFoldDB" id="A0A1C6RU16"/>
<dbReference type="InterPro" id="IPR006311">
    <property type="entry name" value="TAT_signal"/>
</dbReference>
<proteinExistence type="predicted"/>
<dbReference type="STRING" id="145854.GA0074692_0940"/>
<evidence type="ECO:0000256" key="1">
    <source>
        <dbReference type="SAM" id="MobiDB-lite"/>
    </source>
</evidence>
<feature type="domain" description="Beta-lactamase-related" evidence="2">
    <location>
        <begin position="64"/>
        <end position="396"/>
    </location>
</feature>
<reference evidence="4" key="1">
    <citation type="submission" date="2016-06" db="EMBL/GenBank/DDBJ databases">
        <authorList>
            <person name="Varghese N."/>
            <person name="Submissions Spin"/>
        </authorList>
    </citation>
    <scope>NUCLEOTIDE SEQUENCE [LARGE SCALE GENOMIC DNA]</scope>
    <source>
        <strain evidence="4">DSM 43817</strain>
    </source>
</reference>
<gene>
    <name evidence="3" type="ORF">GA0074692_0940</name>
</gene>
<feature type="region of interest" description="Disordered" evidence="1">
    <location>
        <begin position="38"/>
        <end position="59"/>
    </location>
</feature>
<dbReference type="Pfam" id="PF00144">
    <property type="entry name" value="Beta-lactamase"/>
    <property type="match status" value="1"/>
</dbReference>
<evidence type="ECO:0000259" key="2">
    <source>
        <dbReference type="Pfam" id="PF00144"/>
    </source>
</evidence>
<organism evidence="3 4">
    <name type="scientific">Micromonospora pallida</name>
    <dbReference type="NCBI Taxonomy" id="145854"/>
    <lineage>
        <taxon>Bacteria</taxon>
        <taxon>Bacillati</taxon>
        <taxon>Actinomycetota</taxon>
        <taxon>Actinomycetes</taxon>
        <taxon>Micromonosporales</taxon>
        <taxon>Micromonosporaceae</taxon>
        <taxon>Micromonospora</taxon>
    </lineage>
</organism>
<accession>A0A1C6RU16</accession>
<evidence type="ECO:0000313" key="3">
    <source>
        <dbReference type="EMBL" id="SCL20664.1"/>
    </source>
</evidence>
<dbReference type="OrthoDB" id="3863176at2"/>
<dbReference type="Proteomes" id="UP000198959">
    <property type="component" value="Unassembled WGS sequence"/>
</dbReference>
<protein>
    <submittedName>
        <fullName evidence="3">CubicO group peptidase, beta-lactamase class C family</fullName>
    </submittedName>
</protein>
<sequence length="423" mass="44925">MDSDTARGIDRRRLVTWGGVAAAGMVAAGGPLVGARIGHADSAPTGSSGRDRIPPETRPGGAYDRYVARLAAEGKFSGVVLLSYRGRTVLSRSYGMADQEKRIRNHEGVAFNLSSGSQPFLSVAVLQLVQQGRVTLSDKVGTHLTGFAREIAEQVTIHHLLTSTSGLDAPMPDWQRVFHSREEVHEYNEQWARQATLVGVPGTRSNGHRPGGGVGLAMAAQIVEAVSGVTFWDYVHEHVFERSGMSGSAFYTREQWLTDEHIAHPYMRQADGSLVDAVRNLDKGSLDPNIRGRNPGRSFIGYASGDGFATAPDLVRFAEALRDGTVLDRPYADLFAGPKLPGPEPTSYEAYTMPVSIVNGQWVIGRGGGGGGIGANWSIYPDTGWVGVVLSNHDGVPMLDICLREAEAVTGGPVGPPGGGGGG</sequence>
<dbReference type="Gene3D" id="3.40.710.10">
    <property type="entry name" value="DD-peptidase/beta-lactamase superfamily"/>
    <property type="match status" value="1"/>
</dbReference>
<dbReference type="InterPro" id="IPR050789">
    <property type="entry name" value="Diverse_Enzym_Activities"/>
</dbReference>
<name>A0A1C6RU16_9ACTN</name>
<dbReference type="SUPFAM" id="SSF56601">
    <property type="entry name" value="beta-lactamase/transpeptidase-like"/>
    <property type="match status" value="1"/>
</dbReference>
<keyword evidence="4" id="KW-1185">Reference proteome</keyword>
<dbReference type="EMBL" id="FMHW01000002">
    <property type="protein sequence ID" value="SCL20664.1"/>
    <property type="molecule type" value="Genomic_DNA"/>
</dbReference>
<dbReference type="PANTHER" id="PTHR43283">
    <property type="entry name" value="BETA-LACTAMASE-RELATED"/>
    <property type="match status" value="1"/>
</dbReference>
<dbReference type="InterPro" id="IPR012338">
    <property type="entry name" value="Beta-lactam/transpept-like"/>
</dbReference>
<dbReference type="PROSITE" id="PS51318">
    <property type="entry name" value="TAT"/>
    <property type="match status" value="1"/>
</dbReference>
<dbReference type="InterPro" id="IPR001466">
    <property type="entry name" value="Beta-lactam-related"/>
</dbReference>
<evidence type="ECO:0000313" key="4">
    <source>
        <dbReference type="Proteomes" id="UP000198959"/>
    </source>
</evidence>
<dbReference type="RefSeq" id="WP_091639684.1">
    <property type="nucleotide sequence ID" value="NZ_FMHW01000002.1"/>
</dbReference>